<dbReference type="Proteomes" id="UP001176521">
    <property type="component" value="Unassembled WGS sequence"/>
</dbReference>
<reference evidence="3" key="1">
    <citation type="journal article" date="2023" name="PhytoFront">
        <title>Draft Genome Resources of Seven Strains of Tilletia horrida, Causal Agent of Kernel Smut of Rice.</title>
        <authorList>
            <person name="Khanal S."/>
            <person name="Antony Babu S."/>
            <person name="Zhou X.G."/>
        </authorList>
    </citation>
    <scope>NUCLEOTIDE SEQUENCE</scope>
    <source>
        <strain evidence="3">TX3</strain>
    </source>
</reference>
<name>A0AAN6G5R5_9BASI</name>
<protein>
    <recommendedName>
        <fullName evidence="2">MINDY deubiquitinase domain-containing protein</fullName>
    </recommendedName>
</protein>
<comment type="caution">
    <text evidence="3">The sequence shown here is derived from an EMBL/GenBank/DDBJ whole genome shotgun (WGS) entry which is preliminary data.</text>
</comment>
<feature type="region of interest" description="Disordered" evidence="1">
    <location>
        <begin position="1"/>
        <end position="72"/>
    </location>
</feature>
<organism evidence="3 4">
    <name type="scientific">Tilletia horrida</name>
    <dbReference type="NCBI Taxonomy" id="155126"/>
    <lineage>
        <taxon>Eukaryota</taxon>
        <taxon>Fungi</taxon>
        <taxon>Dikarya</taxon>
        <taxon>Basidiomycota</taxon>
        <taxon>Ustilaginomycotina</taxon>
        <taxon>Exobasidiomycetes</taxon>
        <taxon>Tilletiales</taxon>
        <taxon>Tilletiaceae</taxon>
        <taxon>Tilletia</taxon>
    </lineage>
</organism>
<feature type="non-terminal residue" evidence="3">
    <location>
        <position position="198"/>
    </location>
</feature>
<evidence type="ECO:0000259" key="2">
    <source>
        <dbReference type="Pfam" id="PF04424"/>
    </source>
</evidence>
<evidence type="ECO:0000313" key="3">
    <source>
        <dbReference type="EMBL" id="KAK0518047.1"/>
    </source>
</evidence>
<proteinExistence type="predicted"/>
<gene>
    <name evidence="3" type="ORF">OC842_007916</name>
</gene>
<accession>A0AAN6G5R5</accession>
<dbReference type="AlphaFoldDB" id="A0AAN6G5R5"/>
<evidence type="ECO:0000256" key="1">
    <source>
        <dbReference type="SAM" id="MobiDB-lite"/>
    </source>
</evidence>
<evidence type="ECO:0000313" key="4">
    <source>
        <dbReference type="Proteomes" id="UP001176521"/>
    </source>
</evidence>
<dbReference type="EMBL" id="JAPDMQ010001458">
    <property type="protein sequence ID" value="KAK0518047.1"/>
    <property type="molecule type" value="Genomic_DNA"/>
</dbReference>
<dbReference type="Pfam" id="PF04424">
    <property type="entry name" value="MINDY_DUB"/>
    <property type="match status" value="1"/>
</dbReference>
<dbReference type="InterPro" id="IPR033979">
    <property type="entry name" value="MINDY_domain"/>
</dbReference>
<sequence>MPSPSASLARRTLPAPTPTSISVSMGEARVKQPLRFPLLQQKRGVPKRAVLQSSSPRSPSRAQNAEISAVKAGKARALDSSLPPAGGDGSATLNSFLQAAQAESAQPQSEPSEIIIITSTLQQQEQQLSSTSPPETWTPAQRALVHSPLHIRSFLESHPTQLSVYGLFALAAALRPGKLYAFFKNTHLSCLYRRREEE</sequence>
<dbReference type="GO" id="GO:0004843">
    <property type="term" value="F:cysteine-type deubiquitinase activity"/>
    <property type="evidence" value="ECO:0007669"/>
    <property type="project" value="InterPro"/>
</dbReference>
<dbReference type="GO" id="GO:1990380">
    <property type="term" value="F:K48-linked deubiquitinase activity"/>
    <property type="evidence" value="ECO:0007669"/>
    <property type="project" value="InterPro"/>
</dbReference>
<keyword evidence="4" id="KW-1185">Reference proteome</keyword>
<feature type="domain" description="MINDY deubiquitinase" evidence="2">
    <location>
        <begin position="122"/>
        <end position="196"/>
    </location>
</feature>